<evidence type="ECO:0000256" key="4">
    <source>
        <dbReference type="ARBA" id="ARBA00022490"/>
    </source>
</evidence>
<feature type="region of interest" description="Disordered" evidence="12">
    <location>
        <begin position="238"/>
        <end position="498"/>
    </location>
</feature>
<evidence type="ECO:0000256" key="10">
    <source>
        <dbReference type="PIRNR" id="PIRNR005290"/>
    </source>
</evidence>
<comment type="similarity">
    <text evidence="3 10">Belongs to the CNOT2/3/5 family.</text>
</comment>
<reference evidence="15 16" key="1">
    <citation type="submission" date="2016-07" db="EMBL/GenBank/DDBJ databases">
        <title>Pervasive Adenine N6-methylation of Active Genes in Fungi.</title>
        <authorList>
            <consortium name="DOE Joint Genome Institute"/>
            <person name="Mondo S.J."/>
            <person name="Dannebaum R.O."/>
            <person name="Kuo R.C."/>
            <person name="Labutti K."/>
            <person name="Haridas S."/>
            <person name="Kuo A."/>
            <person name="Salamov A."/>
            <person name="Ahrendt S.R."/>
            <person name="Lipzen A."/>
            <person name="Sullivan W."/>
            <person name="Andreopoulos W.B."/>
            <person name="Clum A."/>
            <person name="Lindquist E."/>
            <person name="Daum C."/>
            <person name="Ramamoorthy G.K."/>
            <person name="Gryganskyi A."/>
            <person name="Culley D."/>
            <person name="Magnuson J.K."/>
            <person name="James T.Y."/>
            <person name="O'Malley M.A."/>
            <person name="Stajich J.E."/>
            <person name="Spatafora J.W."/>
            <person name="Visel A."/>
            <person name="Grigoriev I.V."/>
        </authorList>
    </citation>
    <scope>NUCLEOTIDE SEQUENCE [LARGE SCALE GENOMIC DNA]</scope>
    <source>
        <strain evidence="15 16">62-1032</strain>
    </source>
</reference>
<evidence type="ECO:0000256" key="7">
    <source>
        <dbReference type="ARBA" id="ARBA00023015"/>
    </source>
</evidence>
<proteinExistence type="inferred from homology"/>
<comment type="subcellular location">
    <subcellularLocation>
        <location evidence="2 10">Cytoplasm</location>
    </subcellularLocation>
    <subcellularLocation>
        <location evidence="1 10">Nucleus</location>
    </subcellularLocation>
</comment>
<keyword evidence="11" id="KW-0175">Coiled coil</keyword>
<feature type="domain" description="CCR4-Not complex component Not N-terminal" evidence="13">
    <location>
        <begin position="3"/>
        <end position="229"/>
    </location>
</feature>
<dbReference type="InterPro" id="IPR038635">
    <property type="entry name" value="CCR4-NOT_su2/3/5_C_sf"/>
</dbReference>
<dbReference type="STRING" id="106004.A0A1Y2FJI1"/>
<dbReference type="FunFam" id="2.30.30.1020:FF:000006">
    <property type="entry name" value="CCR4-NOT transcription complex, subunit 3"/>
    <property type="match status" value="1"/>
</dbReference>
<dbReference type="InterPro" id="IPR012270">
    <property type="entry name" value="CCR4-NOT_su3/5"/>
</dbReference>
<feature type="coiled-coil region" evidence="11">
    <location>
        <begin position="40"/>
        <end position="67"/>
    </location>
</feature>
<gene>
    <name evidence="15" type="ORF">BCR35DRAFT_303155</name>
</gene>
<dbReference type="GO" id="GO:0005634">
    <property type="term" value="C:nucleus"/>
    <property type="evidence" value="ECO:0007669"/>
    <property type="project" value="UniProtKB-SubCell"/>
</dbReference>
<dbReference type="InterPro" id="IPR007207">
    <property type="entry name" value="Not_N"/>
</dbReference>
<dbReference type="InParanoid" id="A0A1Y2FJI1"/>
<keyword evidence="5 10" id="KW-0678">Repressor</keyword>
<evidence type="ECO:0000256" key="5">
    <source>
        <dbReference type="ARBA" id="ARBA00022491"/>
    </source>
</evidence>
<feature type="coiled-coil region" evidence="11">
    <location>
        <begin position="131"/>
        <end position="158"/>
    </location>
</feature>
<evidence type="ECO:0000256" key="1">
    <source>
        <dbReference type="ARBA" id="ARBA00004123"/>
    </source>
</evidence>
<comment type="caution">
    <text evidence="15">The sequence shown here is derived from an EMBL/GenBank/DDBJ whole genome shotgun (WGS) entry which is preliminary data.</text>
</comment>
<feature type="compositionally biased region" description="Low complexity" evidence="12">
    <location>
        <begin position="391"/>
        <end position="490"/>
    </location>
</feature>
<dbReference type="Pfam" id="PF04153">
    <property type="entry name" value="NOT2_3_5_C"/>
    <property type="match status" value="1"/>
</dbReference>
<evidence type="ECO:0000259" key="13">
    <source>
        <dbReference type="Pfam" id="PF04065"/>
    </source>
</evidence>
<dbReference type="PANTHER" id="PTHR23326">
    <property type="entry name" value="CCR4 NOT-RELATED"/>
    <property type="match status" value="1"/>
</dbReference>
<dbReference type="InterPro" id="IPR040168">
    <property type="entry name" value="Not2/3/5"/>
</dbReference>
<dbReference type="Proteomes" id="UP000193467">
    <property type="component" value="Unassembled WGS sequence"/>
</dbReference>
<feature type="compositionally biased region" description="Low complexity" evidence="12">
    <location>
        <begin position="336"/>
        <end position="384"/>
    </location>
</feature>
<evidence type="ECO:0000259" key="14">
    <source>
        <dbReference type="Pfam" id="PF04153"/>
    </source>
</evidence>
<accession>A0A1Y2FJI1</accession>
<dbReference type="GO" id="GO:0030015">
    <property type="term" value="C:CCR4-NOT core complex"/>
    <property type="evidence" value="ECO:0007669"/>
    <property type="project" value="UniProtKB-UniRule"/>
</dbReference>
<organism evidence="15 16">
    <name type="scientific">Leucosporidium creatinivorum</name>
    <dbReference type="NCBI Taxonomy" id="106004"/>
    <lineage>
        <taxon>Eukaryota</taxon>
        <taxon>Fungi</taxon>
        <taxon>Dikarya</taxon>
        <taxon>Basidiomycota</taxon>
        <taxon>Pucciniomycotina</taxon>
        <taxon>Microbotryomycetes</taxon>
        <taxon>Leucosporidiales</taxon>
        <taxon>Leucosporidium</taxon>
    </lineage>
</organism>
<feature type="compositionally biased region" description="Pro residues" evidence="12">
    <location>
        <begin position="320"/>
        <end position="330"/>
    </location>
</feature>
<dbReference type="PIRSF" id="PIRSF005290">
    <property type="entry name" value="NOT_su_3_5"/>
    <property type="match status" value="1"/>
</dbReference>
<keyword evidence="4 10" id="KW-0963">Cytoplasm</keyword>
<dbReference type="InterPro" id="IPR007282">
    <property type="entry name" value="NOT2/3/5_C"/>
</dbReference>
<keyword evidence="6" id="KW-0597">Phosphoprotein</keyword>
<protein>
    <recommendedName>
        <fullName evidence="10">General negative regulator of transcription subunit</fullName>
    </recommendedName>
</protein>
<dbReference type="Pfam" id="PF04065">
    <property type="entry name" value="Not3"/>
    <property type="match status" value="1"/>
</dbReference>
<evidence type="ECO:0000256" key="9">
    <source>
        <dbReference type="ARBA" id="ARBA00023242"/>
    </source>
</evidence>
<comment type="function">
    <text evidence="10">Acts as component of the CCR4-NOT core complex, which in the nucleus seems to be a general transcription factor, and in the cytoplasm the major mRNA deadenylase involved in mRNA turnover. The NOT protein subcomplex negatively regulates the basal and activated transcription of many genes. Preferentially affects TC-type TATA element-dependent transcription. Could directly or indirectly inhibit component(s) of the general transcription machinery.</text>
</comment>
<keyword evidence="9 10" id="KW-0539">Nucleus</keyword>
<evidence type="ECO:0000256" key="12">
    <source>
        <dbReference type="SAM" id="MobiDB-lite"/>
    </source>
</evidence>
<evidence type="ECO:0000313" key="15">
    <source>
        <dbReference type="EMBL" id="ORY84100.1"/>
    </source>
</evidence>
<dbReference type="FunCoup" id="A0A1Y2FJI1">
    <property type="interactions" value="492"/>
</dbReference>
<keyword evidence="10" id="KW-0010">Activator</keyword>
<dbReference type="GO" id="GO:0000289">
    <property type="term" value="P:nuclear-transcribed mRNA poly(A) tail shortening"/>
    <property type="evidence" value="ECO:0007669"/>
    <property type="project" value="UniProtKB-ARBA"/>
</dbReference>
<feature type="domain" description="NOT2/NOT3/NOT5 C-terminal" evidence="14">
    <location>
        <begin position="534"/>
        <end position="659"/>
    </location>
</feature>
<sequence>MAARKLQTEIERTLKKVAEGVELFEGIFEKIQTSTNQTQKEKLEVDLKSQIKKLQRLRDQIKTWMQSNDIKDKQPLLDNRKLIETQMERFKACEKEMKTKAFSKEGLSAAAKLDPKEQQKLELCQWTTTMVDELSRQVEQAEAEIETLQLLKKKKDSDREQRLDQLETLNERRAWHINRLELILRLLENGNLQTEAVADIKDDIAYFVESNTEEDFEEDEGIYEDLNLQEEEDMYQVGGDDFQSSHDSTSVADDTSHASIPTPAPPKTPAKEKASKKAPAPVEEESSPVKKTTARKSTLDSTTPRPTNLTTPSRSVSGPQPTPRTAPAPMPTIRYAAAAAANLPPTPTLSSAPAPSSAAPPSATANAAAPPPGLSASPASTPSSEAPPAPAVSSPDATKATADAASSLPSPLAAPGVGQPSPSMSSASVPNSNGPSASSAPSVSSQSQAPATSPAPSSASLPQPTATDVLSEQQKSAEEQAQQQAQQQQQRPNEPRLPSSLADLVTSFESAKQKSMNRDNDLGAIHQILDSGFSNVPQPLDAEKPKYYVPRQPFATPGYYPQEPSGQFANPALFAKLDVDTLFYIFYYCQGTYLQYLAASELKKQSWRFHKQYLTWFQRANEPQQITDEYEQGVYLYFDWEGSWCQRRKNDFKFSYKFLDSD</sequence>
<dbReference type="OrthoDB" id="293823at2759"/>
<dbReference type="AlphaFoldDB" id="A0A1Y2FJI1"/>
<keyword evidence="7 10" id="KW-0805">Transcription regulation</keyword>
<evidence type="ECO:0000256" key="11">
    <source>
        <dbReference type="SAM" id="Coils"/>
    </source>
</evidence>
<evidence type="ECO:0000256" key="8">
    <source>
        <dbReference type="ARBA" id="ARBA00023163"/>
    </source>
</evidence>
<feature type="compositionally biased region" description="Polar residues" evidence="12">
    <location>
        <begin position="245"/>
        <end position="259"/>
    </location>
</feature>
<evidence type="ECO:0000256" key="3">
    <source>
        <dbReference type="ARBA" id="ARBA00007682"/>
    </source>
</evidence>
<dbReference type="GO" id="GO:0006355">
    <property type="term" value="P:regulation of DNA-templated transcription"/>
    <property type="evidence" value="ECO:0007669"/>
    <property type="project" value="InterPro"/>
</dbReference>
<evidence type="ECO:0000313" key="16">
    <source>
        <dbReference type="Proteomes" id="UP000193467"/>
    </source>
</evidence>
<feature type="compositionally biased region" description="Polar residues" evidence="12">
    <location>
        <begin position="295"/>
        <end position="318"/>
    </location>
</feature>
<dbReference type="GO" id="GO:0000932">
    <property type="term" value="C:P-body"/>
    <property type="evidence" value="ECO:0007669"/>
    <property type="project" value="UniProtKB-UniRule"/>
</dbReference>
<keyword evidence="8 10" id="KW-0804">Transcription</keyword>
<dbReference type="Gene3D" id="2.30.30.1020">
    <property type="entry name" value="CCR4-NOT complex subunit 2/3/5, C-terminal domain"/>
    <property type="match status" value="1"/>
</dbReference>
<keyword evidence="16" id="KW-1185">Reference proteome</keyword>
<evidence type="ECO:0000256" key="6">
    <source>
        <dbReference type="ARBA" id="ARBA00022553"/>
    </source>
</evidence>
<dbReference type="EMBL" id="MCGR01000018">
    <property type="protein sequence ID" value="ORY84100.1"/>
    <property type="molecule type" value="Genomic_DNA"/>
</dbReference>
<name>A0A1Y2FJI1_9BASI</name>
<evidence type="ECO:0000256" key="2">
    <source>
        <dbReference type="ARBA" id="ARBA00004496"/>
    </source>
</evidence>